<keyword evidence="1" id="KW-0732">Signal</keyword>
<name>A0A9W3C371_RAPSA</name>
<dbReference type="Proteomes" id="UP000504610">
    <property type="component" value="Chromosome 6"/>
</dbReference>
<evidence type="ECO:0000313" key="3">
    <source>
        <dbReference type="Proteomes" id="UP000504610"/>
    </source>
</evidence>
<evidence type="ECO:0000259" key="2">
    <source>
        <dbReference type="Pfam" id="PF13456"/>
    </source>
</evidence>
<sequence length="516" mass="58324">MVPTAATPTQVVIVVFSLDLVVVTAPPTTPTVVTPPLSVSERARSVQPEGRFTGSVKHFTLATPPNSTLSQAPLSRLYSSPEAQQVYKWLCSYSAGNPSTSSASHNVTRMNFRAVRSDDFDLHLQTLSTKNTQFEHQASSLNLASRDLSIAVQSMDVEVRYWVEESIDFKVVHFLYVKNQSLEDLLLIFKVWGVTCFVNFQLLPRPLFITGAPTSLPNDHYSSLTINIFFLWSPIQRRLLYTAPTEAISCIISEIKTCRMASISVIAVSDELMILKDKKVLYFKFHLVLLCLCTCGSPSRPPNRVSLVISPPLLHFIYTEPRRTVTTNINSRIRVLGSTLSDQGDLMELSSYAVVLTSTASPSSPNCLLHISVRVDMMGCLAKSRHLRPFGYYCARVWIHQNFSLLLHPCVSITIRHLKHRWFFTKSALQSPTHFRELGLSSVTIHYDCQTLIRAIFNKSQIKEIYGVQQDIISFLSYFVSFSFRFIPRFQNRDVNLLVKQTLKVHHCRSSFCFVG</sequence>
<dbReference type="AlphaFoldDB" id="A0A9W3C371"/>
<evidence type="ECO:0000256" key="1">
    <source>
        <dbReference type="SAM" id="SignalP"/>
    </source>
</evidence>
<dbReference type="InterPro" id="IPR002156">
    <property type="entry name" value="RNaseH_domain"/>
</dbReference>
<protein>
    <submittedName>
        <fullName evidence="4 5">Uncharacterized protein LOC130497102</fullName>
    </submittedName>
</protein>
<feature type="signal peptide" evidence="1">
    <location>
        <begin position="1"/>
        <end position="25"/>
    </location>
</feature>
<feature type="domain" description="RNase H type-1" evidence="2">
    <location>
        <begin position="436"/>
        <end position="501"/>
    </location>
</feature>
<dbReference type="RefSeq" id="XP_056846044.1">
    <property type="nucleotide sequence ID" value="XM_056990064.1"/>
</dbReference>
<reference evidence="3" key="1">
    <citation type="journal article" date="2019" name="Database">
        <title>The radish genome database (RadishGD): an integrated information resource for radish genomics.</title>
        <authorList>
            <person name="Yu H.J."/>
            <person name="Baek S."/>
            <person name="Lee Y.J."/>
            <person name="Cho A."/>
            <person name="Mun J.H."/>
        </authorList>
    </citation>
    <scope>NUCLEOTIDE SEQUENCE [LARGE SCALE GENOMIC DNA]</scope>
    <source>
        <strain evidence="3">cv. WK10039</strain>
    </source>
</reference>
<keyword evidence="3" id="KW-1185">Reference proteome</keyword>
<dbReference type="GO" id="GO:0003676">
    <property type="term" value="F:nucleic acid binding"/>
    <property type="evidence" value="ECO:0007669"/>
    <property type="project" value="InterPro"/>
</dbReference>
<evidence type="ECO:0000313" key="4">
    <source>
        <dbReference type="RefSeq" id="XP_056846044.1"/>
    </source>
</evidence>
<dbReference type="GeneID" id="130497102"/>
<gene>
    <name evidence="4 5" type="primary">LOC130497102</name>
</gene>
<evidence type="ECO:0000313" key="5">
    <source>
        <dbReference type="RefSeq" id="XP_056846045.1"/>
    </source>
</evidence>
<dbReference type="OrthoDB" id="10363425at2759"/>
<proteinExistence type="predicted"/>
<feature type="chain" id="PRO_5044703134" evidence="1">
    <location>
        <begin position="26"/>
        <end position="516"/>
    </location>
</feature>
<dbReference type="RefSeq" id="XP_056846045.1">
    <property type="nucleotide sequence ID" value="XM_056990065.1"/>
</dbReference>
<accession>A0A9W3C371</accession>
<dbReference type="Pfam" id="PF13456">
    <property type="entry name" value="RVT_3"/>
    <property type="match status" value="1"/>
</dbReference>
<dbReference type="KEGG" id="rsz:130497102"/>
<dbReference type="GO" id="GO:0004523">
    <property type="term" value="F:RNA-DNA hybrid ribonuclease activity"/>
    <property type="evidence" value="ECO:0007669"/>
    <property type="project" value="InterPro"/>
</dbReference>
<reference evidence="4 5" key="2">
    <citation type="submission" date="2025-04" db="UniProtKB">
        <authorList>
            <consortium name="RefSeq"/>
        </authorList>
    </citation>
    <scope>IDENTIFICATION</scope>
    <source>
        <tissue evidence="4 5">Leaf</tissue>
    </source>
</reference>
<organism evidence="3 5">
    <name type="scientific">Raphanus sativus</name>
    <name type="common">Radish</name>
    <name type="synonym">Raphanus raphanistrum var. sativus</name>
    <dbReference type="NCBI Taxonomy" id="3726"/>
    <lineage>
        <taxon>Eukaryota</taxon>
        <taxon>Viridiplantae</taxon>
        <taxon>Streptophyta</taxon>
        <taxon>Embryophyta</taxon>
        <taxon>Tracheophyta</taxon>
        <taxon>Spermatophyta</taxon>
        <taxon>Magnoliopsida</taxon>
        <taxon>eudicotyledons</taxon>
        <taxon>Gunneridae</taxon>
        <taxon>Pentapetalae</taxon>
        <taxon>rosids</taxon>
        <taxon>malvids</taxon>
        <taxon>Brassicales</taxon>
        <taxon>Brassicaceae</taxon>
        <taxon>Brassiceae</taxon>
        <taxon>Raphanus</taxon>
    </lineage>
</organism>